<dbReference type="Proteomes" id="UP001610335">
    <property type="component" value="Unassembled WGS sequence"/>
</dbReference>
<proteinExistence type="predicted"/>
<dbReference type="Pfam" id="PF07992">
    <property type="entry name" value="Pyr_redox_2"/>
    <property type="match status" value="1"/>
</dbReference>
<accession>A0ABR4I7Q0</accession>
<dbReference type="Gene3D" id="3.50.50.60">
    <property type="entry name" value="FAD/NAD(P)-binding domain"/>
    <property type="match status" value="1"/>
</dbReference>
<dbReference type="PANTHER" id="PTHR23023">
    <property type="entry name" value="DIMETHYLANILINE MONOOXYGENASE"/>
    <property type="match status" value="1"/>
</dbReference>
<evidence type="ECO:0000313" key="5">
    <source>
        <dbReference type="EMBL" id="KAL2823771.1"/>
    </source>
</evidence>
<organism evidence="5 6">
    <name type="scientific">Aspergillus cavernicola</name>
    <dbReference type="NCBI Taxonomy" id="176166"/>
    <lineage>
        <taxon>Eukaryota</taxon>
        <taxon>Fungi</taxon>
        <taxon>Dikarya</taxon>
        <taxon>Ascomycota</taxon>
        <taxon>Pezizomycotina</taxon>
        <taxon>Eurotiomycetes</taxon>
        <taxon>Eurotiomycetidae</taxon>
        <taxon>Eurotiales</taxon>
        <taxon>Aspergillaceae</taxon>
        <taxon>Aspergillus</taxon>
        <taxon>Aspergillus subgen. Nidulantes</taxon>
    </lineage>
</organism>
<evidence type="ECO:0000256" key="2">
    <source>
        <dbReference type="ARBA" id="ARBA00022827"/>
    </source>
</evidence>
<evidence type="ECO:0000259" key="4">
    <source>
        <dbReference type="Pfam" id="PF07992"/>
    </source>
</evidence>
<evidence type="ECO:0000256" key="3">
    <source>
        <dbReference type="ARBA" id="ARBA00023002"/>
    </source>
</evidence>
<feature type="domain" description="FAD/NAD(P)-binding" evidence="4">
    <location>
        <begin position="3"/>
        <end position="207"/>
    </location>
</feature>
<evidence type="ECO:0000256" key="1">
    <source>
        <dbReference type="ARBA" id="ARBA00022630"/>
    </source>
</evidence>
<keyword evidence="1" id="KW-0285">Flavoprotein</keyword>
<dbReference type="InterPro" id="IPR036188">
    <property type="entry name" value="FAD/NAD-bd_sf"/>
</dbReference>
<dbReference type="SUPFAM" id="SSF51905">
    <property type="entry name" value="FAD/NAD(P)-binding domain"/>
    <property type="match status" value="1"/>
</dbReference>
<dbReference type="InterPro" id="IPR050346">
    <property type="entry name" value="FMO-like"/>
</dbReference>
<keyword evidence="2" id="KW-0274">FAD</keyword>
<keyword evidence="3" id="KW-0560">Oxidoreductase</keyword>
<evidence type="ECO:0000313" key="6">
    <source>
        <dbReference type="Proteomes" id="UP001610335"/>
    </source>
</evidence>
<dbReference type="InterPro" id="IPR023753">
    <property type="entry name" value="FAD/NAD-binding_dom"/>
</dbReference>
<name>A0ABR4I7Q0_9EURO</name>
<dbReference type="EMBL" id="JBFXLS010000049">
    <property type="protein sequence ID" value="KAL2823771.1"/>
    <property type="molecule type" value="Genomic_DNA"/>
</dbReference>
<protein>
    <recommendedName>
        <fullName evidence="4">FAD/NAD(P)-binding domain-containing protein</fullName>
    </recommendedName>
</protein>
<keyword evidence="6" id="KW-1185">Reference proteome</keyword>
<reference evidence="5 6" key="1">
    <citation type="submission" date="2024-07" db="EMBL/GenBank/DDBJ databases">
        <title>Section-level genome sequencing and comparative genomics of Aspergillus sections Usti and Cavernicolus.</title>
        <authorList>
            <consortium name="Lawrence Berkeley National Laboratory"/>
            <person name="Nybo J.L."/>
            <person name="Vesth T.C."/>
            <person name="Theobald S."/>
            <person name="Frisvad J.C."/>
            <person name="Larsen T.O."/>
            <person name="Kjaerboelling I."/>
            <person name="Rothschild-Mancinelli K."/>
            <person name="Lyhne E.K."/>
            <person name="Kogle M.E."/>
            <person name="Barry K."/>
            <person name="Clum A."/>
            <person name="Na H."/>
            <person name="Ledsgaard L."/>
            <person name="Lin J."/>
            <person name="Lipzen A."/>
            <person name="Kuo A."/>
            <person name="Riley R."/>
            <person name="Mondo S."/>
            <person name="LaButti K."/>
            <person name="Haridas S."/>
            <person name="Pangalinan J."/>
            <person name="Salamov A.A."/>
            <person name="Simmons B.A."/>
            <person name="Magnuson J.K."/>
            <person name="Chen J."/>
            <person name="Drula E."/>
            <person name="Henrissat B."/>
            <person name="Wiebenga A."/>
            <person name="Lubbers R.J."/>
            <person name="Gomes A.C."/>
            <person name="Makela M.R."/>
            <person name="Stajich J."/>
            <person name="Grigoriev I.V."/>
            <person name="Mortensen U.H."/>
            <person name="De vries R.P."/>
            <person name="Baker S.E."/>
            <person name="Andersen M.R."/>
        </authorList>
    </citation>
    <scope>NUCLEOTIDE SEQUENCE [LARGE SCALE GENOMIC DNA]</scope>
    <source>
        <strain evidence="5 6">CBS 600.67</strain>
    </source>
</reference>
<gene>
    <name evidence="5" type="ORF">BDW59DRAFT_180455</name>
</gene>
<comment type="caution">
    <text evidence="5">The sequence shown here is derived from an EMBL/GenBank/DDBJ whole genome shotgun (WGS) entry which is preliminary data.</text>
</comment>
<sequence>MPKLVVVGAGFHGLIAARTYLQLSDNDILIIDSASDIGGTWARERLYPNLLSQNSYDHYEFGDLPLATAVPDHPSEANDDQRIRLNWKVEHISRLPSRQWTLQIVAQTGSVTTPFTVMCDKLVLATGLTSEPNIPDIPQIGDHPIPAIHARDVGQFCRENLGYQPIPSPRQYLKCGAQHYSFPRSVVIYGGAKSAFDFIHLFRSLHRNSGSLDLEAHPLLPVQVHWIIREDGHGPAWMTQPTTRLGRKQVSSDQAVCTRMVGMLGRCVHEVPKRVVLLHENPVGRLLIHQAWKQVDATIHASANYDSQPKMEKLRPAASVIECTSLGGIANHPDLWDTIRGPNVHIRRSSIVQFSGVSPELRIDLMDGTHIPSVDLIVHATGWKLSIPIPFDPPTLGAHLGLPCSSISAQAYDWAPLEQKAESKMRYIFDFSIFKNGTPPTSNAYRLFRRVAAPSLIAEGDRSFAIMGAVYTGNVTVVAEVQALWVAAFLTGGLDHDDHKGPLASSQRVYETVADDVVWGRLTGAGLSVDTFKYNDMLMNDLGLDPYREGGRWWKELMAVYAPSSYAGIVEEWVALRKCGENKIG</sequence>